<evidence type="ECO:0000256" key="1">
    <source>
        <dbReference type="SAM" id="SignalP"/>
    </source>
</evidence>
<dbReference type="Proteomes" id="UP000198756">
    <property type="component" value="Unassembled WGS sequence"/>
</dbReference>
<evidence type="ECO:0000313" key="2">
    <source>
        <dbReference type="EMBL" id="SDA76871.1"/>
    </source>
</evidence>
<protein>
    <recommendedName>
        <fullName evidence="4">6-bladed beta-propeller protein</fullName>
    </recommendedName>
</protein>
<dbReference type="PROSITE" id="PS51257">
    <property type="entry name" value="PROKAR_LIPOPROTEIN"/>
    <property type="match status" value="1"/>
</dbReference>
<feature type="chain" id="PRO_5011763616" description="6-bladed beta-propeller protein" evidence="1">
    <location>
        <begin position="20"/>
        <end position="395"/>
    </location>
</feature>
<organism evidence="2 3">
    <name type="scientific">Algoriphagus alkaliphilus</name>
    <dbReference type="NCBI Taxonomy" id="279824"/>
    <lineage>
        <taxon>Bacteria</taxon>
        <taxon>Pseudomonadati</taxon>
        <taxon>Bacteroidota</taxon>
        <taxon>Cytophagia</taxon>
        <taxon>Cytophagales</taxon>
        <taxon>Cyclobacteriaceae</taxon>
        <taxon>Algoriphagus</taxon>
    </lineage>
</organism>
<gene>
    <name evidence="2" type="ORF">SAMN03080617_02217</name>
</gene>
<keyword evidence="1" id="KW-0732">Signal</keyword>
<accession>A0A1G5Y2H4</accession>
<proteinExistence type="predicted"/>
<dbReference type="OrthoDB" id="820379at2"/>
<evidence type="ECO:0000313" key="3">
    <source>
        <dbReference type="Proteomes" id="UP000198756"/>
    </source>
</evidence>
<dbReference type="AlphaFoldDB" id="A0A1G5Y2H4"/>
<feature type="signal peptide" evidence="1">
    <location>
        <begin position="1"/>
        <end position="19"/>
    </location>
</feature>
<sequence length="395" mass="45834">MKSLFFHLLTSLLLGFSLACSSGQKEPISSLTNFTSPVSLKVDSSIPFKWPDSLVVEKITYLKPLDNHIVSYVDKFIVSPSGEHFYVFDRNQSKIFVFDDSGNPKQIFDRMGDGPAEYLEIRDVQIDFENDILEILDYLKLKRYKLSTFEYISTEDLRDLPKDKNFTNFCRIGDILYLWTPLPPNQRVGKEELGTHHLLRVENGNTNFYVEKKFGVIDANIFYPAASKNEFNISGMLGSTDILGLTKDSVYTKFRFDYGDKEIPLFELMNYWERRQEILSSEFYTPPQIIRETNNHLYFWFGEGARAYNLLYDKNTKSVISIGHVKKIIDDLVLILSDSTYLYGYMPSVYLIDYIENGGSLTDTRFFKDLDPNTLEKDENPIIVKFRLPYPESVK</sequence>
<dbReference type="Pfam" id="PF17170">
    <property type="entry name" value="DUF5128"/>
    <property type="match status" value="1"/>
</dbReference>
<reference evidence="3" key="1">
    <citation type="submission" date="2016-10" db="EMBL/GenBank/DDBJ databases">
        <authorList>
            <person name="Varghese N."/>
            <person name="Submissions S."/>
        </authorList>
    </citation>
    <scope>NUCLEOTIDE SEQUENCE [LARGE SCALE GENOMIC DNA]</scope>
    <source>
        <strain evidence="3">DSM 22703</strain>
    </source>
</reference>
<keyword evidence="3" id="KW-1185">Reference proteome</keyword>
<name>A0A1G5Y2H4_9BACT</name>
<dbReference type="EMBL" id="FMXE01000013">
    <property type="protein sequence ID" value="SDA76871.1"/>
    <property type="molecule type" value="Genomic_DNA"/>
</dbReference>
<evidence type="ECO:0008006" key="4">
    <source>
        <dbReference type="Google" id="ProtNLM"/>
    </source>
</evidence>
<dbReference type="STRING" id="279824.SAMN03080617_02217"/>